<feature type="domain" description="AB hydrolase-1" evidence="1">
    <location>
        <begin position="33"/>
        <end position="258"/>
    </location>
</feature>
<evidence type="ECO:0000313" key="2">
    <source>
        <dbReference type="EMBL" id="BCR03174.1"/>
    </source>
</evidence>
<dbReference type="InterPro" id="IPR015946">
    <property type="entry name" value="KH_dom-like_a/b"/>
</dbReference>
<reference evidence="2 3" key="2">
    <citation type="journal article" date="2021" name="Int. J. Syst. Evol. Microbiol.">
        <title>Isolation and Polyphasic Characterization of Desulfuromonas versatilis sp. Nov., an Electrogenic Bacteria Capable of Versatile Metabolism Isolated from a Graphene Oxide-Reducing Enrichment Culture.</title>
        <authorList>
            <person name="Xie L."/>
            <person name="Yoshida N."/>
            <person name="Ishii S."/>
            <person name="Meng L."/>
        </authorList>
    </citation>
    <scope>NUCLEOTIDE SEQUENCE [LARGE SCALE GENOMIC DNA]</scope>
    <source>
        <strain evidence="2 3">NIT-T3</strain>
    </source>
</reference>
<accession>A0ABN6DUI6</accession>
<evidence type="ECO:0000313" key="3">
    <source>
        <dbReference type="Proteomes" id="UP001319827"/>
    </source>
</evidence>
<dbReference type="InterPro" id="IPR000073">
    <property type="entry name" value="AB_hydrolase_1"/>
</dbReference>
<name>A0ABN6DUI6_9BACT</name>
<dbReference type="InterPro" id="IPR036102">
    <property type="entry name" value="OsmC/Ohrsf"/>
</dbReference>
<dbReference type="InterPro" id="IPR029058">
    <property type="entry name" value="AB_hydrolase_fold"/>
</dbReference>
<proteinExistence type="predicted"/>
<protein>
    <submittedName>
        <fullName evidence="2">Osmotically inducible protein C</fullName>
    </submittedName>
</protein>
<dbReference type="Pfam" id="PF12697">
    <property type="entry name" value="Abhydrolase_6"/>
    <property type="match status" value="1"/>
</dbReference>
<dbReference type="Proteomes" id="UP001319827">
    <property type="component" value="Chromosome"/>
</dbReference>
<dbReference type="SUPFAM" id="SSF53474">
    <property type="entry name" value="alpha/beta-Hydrolases"/>
    <property type="match status" value="1"/>
</dbReference>
<organism evidence="2 3">
    <name type="scientific">Desulfuromonas versatilis</name>
    <dbReference type="NCBI Taxonomy" id="2802975"/>
    <lineage>
        <taxon>Bacteria</taxon>
        <taxon>Pseudomonadati</taxon>
        <taxon>Thermodesulfobacteriota</taxon>
        <taxon>Desulfuromonadia</taxon>
        <taxon>Desulfuromonadales</taxon>
        <taxon>Desulfuromonadaceae</taxon>
        <taxon>Desulfuromonas</taxon>
    </lineage>
</organism>
<evidence type="ECO:0000259" key="1">
    <source>
        <dbReference type="Pfam" id="PF12697"/>
    </source>
</evidence>
<dbReference type="InterPro" id="IPR003718">
    <property type="entry name" value="OsmC/Ohr_fam"/>
</dbReference>
<dbReference type="SUPFAM" id="SSF82784">
    <property type="entry name" value="OsmC-like"/>
    <property type="match status" value="1"/>
</dbReference>
<dbReference type="EMBL" id="AP024355">
    <property type="protein sequence ID" value="BCR03174.1"/>
    <property type="molecule type" value="Genomic_DNA"/>
</dbReference>
<sequence length="408" mass="45065">MKQKRITFPNAEGLELAALLDLPEDEQPIAYALFAHCFTCSKNLSAAANIARALCRRRIAVLRFDFTGLGESEGEFADTNFSSSLRDLVAAARYLEENHEGPSILIGHSLGGAAVLQAAGEIPAVKAVATIAAPGHPRHAARLFEGVREQIEKSGEAKVDLGGGEFTIKKQLLDDLEAQDPTEKIRNLDAALLVLHSPRDKVVGIDNAADIFKAAMHPKSFISLDPADHLLSRREDSLYAGDMIAAWAQRFLESAEQVQALPEVIDNRVTVRTGAEGFYTEMFANGYPLVADEPVSYGGSGQGPSPYDYLLAALGACTSMTVQMYARRKEWPLEDAVVRLRHEKIHAEDCEHCEEKDGKIDRFERELDLKGNLDEEQRQRLLEIAEKCPVHRTLHAEVLIDTKLREKK</sequence>
<gene>
    <name evidence="2" type="ORF">DESUT3_02430</name>
</gene>
<dbReference type="Gene3D" id="3.30.300.20">
    <property type="match status" value="1"/>
</dbReference>
<dbReference type="Pfam" id="PF02566">
    <property type="entry name" value="OsmC"/>
    <property type="match status" value="1"/>
</dbReference>
<dbReference type="PANTHER" id="PTHR39624:SF2">
    <property type="entry name" value="OSMC-LIKE PROTEIN"/>
    <property type="match status" value="1"/>
</dbReference>
<dbReference type="Gene3D" id="3.40.50.1820">
    <property type="entry name" value="alpha/beta hydrolase"/>
    <property type="match status" value="1"/>
</dbReference>
<keyword evidence="3" id="KW-1185">Reference proteome</keyword>
<dbReference type="RefSeq" id="WP_221250650.1">
    <property type="nucleotide sequence ID" value="NZ_AP024355.1"/>
</dbReference>
<dbReference type="PANTHER" id="PTHR39624">
    <property type="entry name" value="PROTEIN INVOLVED IN RIMO-MEDIATED BETA-METHYLTHIOLATION OF RIBOSOMAL PROTEIN S12 YCAO"/>
    <property type="match status" value="1"/>
</dbReference>
<reference evidence="2 3" key="1">
    <citation type="journal article" date="2016" name="C (Basel)">
        <title>Selective Growth of and Electricity Production by Marine Exoelectrogenic Bacteria in Self-Aggregated Hydrogel of Microbially Reduced Graphene Oxide.</title>
        <authorList>
            <person name="Yoshida N."/>
            <person name="Goto Y."/>
            <person name="Miyata Y."/>
        </authorList>
    </citation>
    <scope>NUCLEOTIDE SEQUENCE [LARGE SCALE GENOMIC DNA]</scope>
    <source>
        <strain evidence="2 3">NIT-T3</strain>
    </source>
</reference>